<accession>A0A7W5B7L5</accession>
<sequence length="612" mass="66671">MKRSRLVVVLLLLIAAAVWFLGGGKTVYHFPGLSGPAQTDSLRPPRNAQLEDFNKGGKSRLAILVTDPESDWLGLAHGLRTIGIPFVLTRDYQAALAHKLVLVYPTISGKVLSTEALQALDAFPRKGGTLLGFQVLGGGMNDAFGISAAAGYRTHKSLSIEAEQASAWDLRQEEERHIPLAGKETGMATYAFEASSGKVLARYDDGRAAIVGRDFGAGRTLAIGLDFGAYLAKIYNGRQEVDGAYINVYRPAVDTVLRALLALYRKAEPLAVTLSTVPDGKPLSLIVTHDIDYGKSIVNAQRYAEVEKQSGVSATYFIQTKYVRDWNDDIFYNQAGAAIAGKLHGQGMEIASHSVAHSRVFSTVPMGDGKERYPDYAPFVKTRTDTRDASILGELRVSRFLLESQVPELRVLSFRPGHLEYPFGLPQALDATGYRYSSSVASGTAATHLPFRLNYNRENKAETPIYEFPITIEDERERPMTGRLPAAQTILQKLAAYGGMCVVLIHPDVFDDKLAFLQALLPAAKKMDAWIGNLRTFGAWWQARDAVEVDVAREDGNIVADISAPAPFSQLAFEVPAGWTLDTAASNGKAAQQGAKVVVSQPAQKIKLVFRP</sequence>
<gene>
    <name evidence="2" type="ORF">FHS03_000334</name>
</gene>
<dbReference type="GO" id="GO:0016810">
    <property type="term" value="F:hydrolase activity, acting on carbon-nitrogen (but not peptide) bonds"/>
    <property type="evidence" value="ECO:0007669"/>
    <property type="project" value="InterPro"/>
</dbReference>
<reference evidence="2 3" key="1">
    <citation type="submission" date="2020-08" db="EMBL/GenBank/DDBJ databases">
        <title>Genomic Encyclopedia of Type Strains, Phase III (KMG-III): the genomes of soil and plant-associated and newly described type strains.</title>
        <authorList>
            <person name="Whitman W."/>
        </authorList>
    </citation>
    <scope>NUCLEOTIDE SEQUENCE [LARGE SCALE GENOMIC DNA]</scope>
    <source>
        <strain evidence="2 3">CECT 8897</strain>
    </source>
</reference>
<dbReference type="GO" id="GO:0005975">
    <property type="term" value="P:carbohydrate metabolic process"/>
    <property type="evidence" value="ECO:0007669"/>
    <property type="project" value="InterPro"/>
</dbReference>
<evidence type="ECO:0000313" key="3">
    <source>
        <dbReference type="Proteomes" id="UP000541535"/>
    </source>
</evidence>
<dbReference type="Pfam" id="PF01522">
    <property type="entry name" value="Polysacc_deac_1"/>
    <property type="match status" value="1"/>
</dbReference>
<dbReference type="SUPFAM" id="SSF52317">
    <property type="entry name" value="Class I glutamine amidotransferase-like"/>
    <property type="match status" value="1"/>
</dbReference>
<dbReference type="RefSeq" id="WP_183439279.1">
    <property type="nucleotide sequence ID" value="NZ_JACHXD010000001.1"/>
</dbReference>
<feature type="domain" description="NodB homology" evidence="1">
    <location>
        <begin position="299"/>
        <end position="436"/>
    </location>
</feature>
<dbReference type="AlphaFoldDB" id="A0A7W5B7L5"/>
<dbReference type="InterPro" id="IPR029062">
    <property type="entry name" value="Class_I_gatase-like"/>
</dbReference>
<dbReference type="SUPFAM" id="SSF88713">
    <property type="entry name" value="Glycoside hydrolase/deacetylase"/>
    <property type="match status" value="1"/>
</dbReference>
<evidence type="ECO:0000259" key="1">
    <source>
        <dbReference type="Pfam" id="PF01522"/>
    </source>
</evidence>
<proteinExistence type="predicted"/>
<organism evidence="2 3">
    <name type="scientific">Pseudoduganella violacea</name>
    <dbReference type="NCBI Taxonomy" id="1715466"/>
    <lineage>
        <taxon>Bacteria</taxon>
        <taxon>Pseudomonadati</taxon>
        <taxon>Pseudomonadota</taxon>
        <taxon>Betaproteobacteria</taxon>
        <taxon>Burkholderiales</taxon>
        <taxon>Oxalobacteraceae</taxon>
        <taxon>Telluria group</taxon>
        <taxon>Pseudoduganella</taxon>
    </lineage>
</organism>
<dbReference type="InterPro" id="IPR011330">
    <property type="entry name" value="Glyco_hydro/deAcase_b/a-brl"/>
</dbReference>
<dbReference type="Proteomes" id="UP000541535">
    <property type="component" value="Unassembled WGS sequence"/>
</dbReference>
<dbReference type="EMBL" id="JACHXD010000001">
    <property type="protein sequence ID" value="MBB3117315.1"/>
    <property type="molecule type" value="Genomic_DNA"/>
</dbReference>
<dbReference type="Gene3D" id="3.40.50.880">
    <property type="match status" value="1"/>
</dbReference>
<protein>
    <submittedName>
        <fullName evidence="2">Peptidoglycan/xylan/chitin deacetylase (PgdA/CDA1 family)</fullName>
    </submittedName>
</protein>
<evidence type="ECO:0000313" key="2">
    <source>
        <dbReference type="EMBL" id="MBB3117315.1"/>
    </source>
</evidence>
<keyword evidence="3" id="KW-1185">Reference proteome</keyword>
<dbReference type="Gene3D" id="3.20.20.370">
    <property type="entry name" value="Glycoside hydrolase/deacetylase"/>
    <property type="match status" value="1"/>
</dbReference>
<name>A0A7W5B7L5_9BURK</name>
<dbReference type="InterPro" id="IPR002509">
    <property type="entry name" value="NODB_dom"/>
</dbReference>
<comment type="caution">
    <text evidence="2">The sequence shown here is derived from an EMBL/GenBank/DDBJ whole genome shotgun (WGS) entry which is preliminary data.</text>
</comment>